<dbReference type="PROSITE" id="PS51819">
    <property type="entry name" value="VOC"/>
    <property type="match status" value="1"/>
</dbReference>
<dbReference type="OrthoDB" id="793940at2"/>
<evidence type="ECO:0000313" key="2">
    <source>
        <dbReference type="EMBL" id="RDY58615.1"/>
    </source>
</evidence>
<evidence type="ECO:0000259" key="1">
    <source>
        <dbReference type="PROSITE" id="PS51819"/>
    </source>
</evidence>
<comment type="caution">
    <text evidence="2">The sequence shown here is derived from an EMBL/GenBank/DDBJ whole genome shotgun (WGS) entry which is preliminary data.</text>
</comment>
<protein>
    <submittedName>
        <fullName evidence="2">Bleomycin resistance protein</fullName>
    </submittedName>
</protein>
<evidence type="ECO:0000313" key="3">
    <source>
        <dbReference type="Proteomes" id="UP000261828"/>
    </source>
</evidence>
<dbReference type="EMBL" id="QTJX01000003">
    <property type="protein sequence ID" value="RDY58615.1"/>
    <property type="molecule type" value="Genomic_DNA"/>
</dbReference>
<feature type="domain" description="VOC" evidence="1">
    <location>
        <begin position="3"/>
        <end position="129"/>
    </location>
</feature>
<dbReference type="PANTHER" id="PTHR39434:SF1">
    <property type="entry name" value="VOC DOMAIN-CONTAINING PROTEIN"/>
    <property type="match status" value="1"/>
</dbReference>
<sequence length="140" mass="16438">MEAKFHLALPCADITETRAFYEETLGMPIGRNAEKWMDVNLFGNQITFTNAGDFNFVFKDYRLGEHILPSFHFGVIVDQDHWGRLYKRLFTDKNLDVTMEVSFMEEKVGEHLSFFIKDPNGYMIEFKSFKNEGEIFTTDR</sequence>
<dbReference type="SUPFAM" id="SSF54593">
    <property type="entry name" value="Glyoxalase/Bleomycin resistance protein/Dihydroxybiphenyl dioxygenase"/>
    <property type="match status" value="1"/>
</dbReference>
<dbReference type="InterPro" id="IPR004360">
    <property type="entry name" value="Glyas_Fos-R_dOase_dom"/>
</dbReference>
<dbReference type="Proteomes" id="UP000261828">
    <property type="component" value="Unassembled WGS sequence"/>
</dbReference>
<dbReference type="AlphaFoldDB" id="A0A371JN01"/>
<dbReference type="Gene3D" id="3.10.180.10">
    <property type="entry name" value="2,3-Dihydroxybiphenyl 1,2-Dioxygenase, domain 1"/>
    <property type="match status" value="1"/>
</dbReference>
<reference evidence="2 3" key="1">
    <citation type="submission" date="2018-08" db="EMBL/GenBank/DDBJ databases">
        <title>Muricauda nanhaiensis sp. nov., isolated from seawater of the South China Sea.</title>
        <authorList>
            <person name="Dang Y."/>
        </authorList>
    </citation>
    <scope>NUCLEOTIDE SEQUENCE [LARGE SCALE GENOMIC DNA]</scope>
    <source>
        <strain evidence="2 3">SM1704</strain>
    </source>
</reference>
<dbReference type="InterPro" id="IPR037523">
    <property type="entry name" value="VOC_core"/>
</dbReference>
<dbReference type="InterPro" id="IPR029068">
    <property type="entry name" value="Glyas_Bleomycin-R_OHBP_Dase"/>
</dbReference>
<dbReference type="PANTHER" id="PTHR39434">
    <property type="match status" value="1"/>
</dbReference>
<proteinExistence type="predicted"/>
<organism evidence="2 3">
    <name type="scientific">Flagellimonas nanhaiensis</name>
    <dbReference type="NCBI Taxonomy" id="2292706"/>
    <lineage>
        <taxon>Bacteria</taxon>
        <taxon>Pseudomonadati</taxon>
        <taxon>Bacteroidota</taxon>
        <taxon>Flavobacteriia</taxon>
        <taxon>Flavobacteriales</taxon>
        <taxon>Flavobacteriaceae</taxon>
        <taxon>Flagellimonas</taxon>
    </lineage>
</organism>
<dbReference type="Pfam" id="PF00903">
    <property type="entry name" value="Glyoxalase"/>
    <property type="match status" value="1"/>
</dbReference>
<keyword evidence="3" id="KW-1185">Reference proteome</keyword>
<dbReference type="RefSeq" id="WP_116184936.1">
    <property type="nucleotide sequence ID" value="NZ_QTJX01000003.1"/>
</dbReference>
<gene>
    <name evidence="2" type="ORF">DX873_13040</name>
</gene>
<name>A0A371JN01_9FLAO</name>
<accession>A0A371JN01</accession>